<dbReference type="NCBIfam" id="TIGR02195">
    <property type="entry name" value="heptsyl_trn_II"/>
    <property type="match status" value="1"/>
</dbReference>
<proteinExistence type="inferred from homology"/>
<keyword evidence="1" id="KW-0328">Glycosyltransferase</keyword>
<organism evidence="6 7">
    <name type="scientific">Blastopirellula marina</name>
    <dbReference type="NCBI Taxonomy" id="124"/>
    <lineage>
        <taxon>Bacteria</taxon>
        <taxon>Pseudomonadati</taxon>
        <taxon>Planctomycetota</taxon>
        <taxon>Planctomycetia</taxon>
        <taxon>Pirellulales</taxon>
        <taxon>Pirellulaceae</taxon>
        <taxon>Blastopirellula</taxon>
    </lineage>
</organism>
<comment type="catalytic activity">
    <reaction evidence="5">
        <text>an L-alpha-D-Hep-(1-&gt;5)-[alpha-Kdo-(2-&gt;4)]-alpha-Kdo-(2-&gt;6)-lipid A + ADP-L-glycero-beta-D-manno-heptose = an L-alpha-D-Hep-(1-&gt;3)-L-alpha-D-Hep-(1-&gt;5)-[alpha-Kdo-(2-&gt;4)]-alpha-Kdo-(2-&gt;6)-lipid A + ADP + H(+)</text>
        <dbReference type="Rhea" id="RHEA:74071"/>
        <dbReference type="ChEBI" id="CHEBI:15378"/>
        <dbReference type="ChEBI" id="CHEBI:61506"/>
        <dbReference type="ChEBI" id="CHEBI:193068"/>
        <dbReference type="ChEBI" id="CHEBI:193069"/>
        <dbReference type="ChEBI" id="CHEBI:456216"/>
        <dbReference type="EC" id="2.4.99.24"/>
    </reaction>
</comment>
<dbReference type="EC" id="2.4.99.24" evidence="4"/>
<keyword evidence="2 6" id="KW-0808">Transferase</keyword>
<dbReference type="InterPro" id="IPR002201">
    <property type="entry name" value="Glyco_trans_9"/>
</dbReference>
<comment type="similarity">
    <text evidence="3">Belongs to the glycosyltransferase 9 family.</text>
</comment>
<evidence type="ECO:0000256" key="4">
    <source>
        <dbReference type="ARBA" id="ARBA00044042"/>
    </source>
</evidence>
<dbReference type="AlphaFoldDB" id="A0A2S8F283"/>
<comment type="caution">
    <text evidence="6">The sequence shown here is derived from an EMBL/GenBank/DDBJ whole genome shotgun (WGS) entry which is preliminary data.</text>
</comment>
<sequence length="352" mass="38913">MPMKTVVVLPNWIGDVVMATPALRALRAQMQPGDEIVGIMQPYVKDVLRGTNLLDRSIYWSKKTSDRRRRFWGVVQQLRPEKFDQAILFTNSLRTAGLTYFGGAKRRIGYARGWRSPLLTDRLAPPKLADGKFAPISAVDYYLDLVEFAGYPSQGKQPILAVSKGDQRKVDEIWDKFDFAGKRVVVFNTGGAYGAAKHWPPEHYIALAERLVQDPTIAVLLICGPQERETVAKIEQAINHPNACSLADETLSIGLSKAAIEKADVLVTTDSGPKHFAAAFATPAVALFGPTDPRWGNSYNPFETMLTHPVDCGPCVKRVCPLGHHKCMQNLSVARVHQAVLNQLNKAKRLAA</sequence>
<dbReference type="SUPFAM" id="SSF53756">
    <property type="entry name" value="UDP-Glycosyltransferase/glycogen phosphorylase"/>
    <property type="match status" value="1"/>
</dbReference>
<dbReference type="GO" id="GO:0009244">
    <property type="term" value="P:lipopolysaccharide core region biosynthetic process"/>
    <property type="evidence" value="ECO:0007669"/>
    <property type="project" value="TreeGrafter"/>
</dbReference>
<dbReference type="CDD" id="cd03789">
    <property type="entry name" value="GT9_LPS_heptosyltransferase"/>
    <property type="match status" value="1"/>
</dbReference>
<dbReference type="PANTHER" id="PTHR30160">
    <property type="entry name" value="TETRAACYLDISACCHARIDE 4'-KINASE-RELATED"/>
    <property type="match status" value="1"/>
</dbReference>
<evidence type="ECO:0000256" key="2">
    <source>
        <dbReference type="ARBA" id="ARBA00022679"/>
    </source>
</evidence>
<accession>A0A2S8F283</accession>
<gene>
    <name evidence="6" type="primary">waaF</name>
    <name evidence="6" type="ORF">C5Y98_31040</name>
</gene>
<dbReference type="InterPro" id="IPR051199">
    <property type="entry name" value="LPS_LOS_Heptosyltrfase"/>
</dbReference>
<name>A0A2S8F283_9BACT</name>
<evidence type="ECO:0000256" key="5">
    <source>
        <dbReference type="ARBA" id="ARBA00047503"/>
    </source>
</evidence>
<dbReference type="InterPro" id="IPR011910">
    <property type="entry name" value="RfaF"/>
</dbReference>
<dbReference type="GO" id="GO:0005829">
    <property type="term" value="C:cytosol"/>
    <property type="evidence" value="ECO:0007669"/>
    <property type="project" value="TreeGrafter"/>
</dbReference>
<reference evidence="6 7" key="1">
    <citation type="submission" date="2018-02" db="EMBL/GenBank/DDBJ databases">
        <title>Comparative genomes isolates from brazilian mangrove.</title>
        <authorList>
            <person name="Araujo J.E."/>
            <person name="Taketani R.G."/>
            <person name="Silva M.C.P."/>
            <person name="Loureco M.V."/>
            <person name="Andreote F.D."/>
        </authorList>
    </citation>
    <scope>NUCLEOTIDE SEQUENCE [LARGE SCALE GENOMIC DNA]</scope>
    <source>
        <strain evidence="6 7">NAP PRIS-MGV</strain>
    </source>
</reference>
<evidence type="ECO:0000313" key="7">
    <source>
        <dbReference type="Proteomes" id="UP000239388"/>
    </source>
</evidence>
<evidence type="ECO:0000313" key="6">
    <source>
        <dbReference type="EMBL" id="PQO26282.1"/>
    </source>
</evidence>
<evidence type="ECO:0000256" key="1">
    <source>
        <dbReference type="ARBA" id="ARBA00022676"/>
    </source>
</evidence>
<dbReference type="OrthoDB" id="9768048at2"/>
<dbReference type="Gene3D" id="3.40.50.2000">
    <property type="entry name" value="Glycogen Phosphorylase B"/>
    <property type="match status" value="2"/>
</dbReference>
<dbReference type="Pfam" id="PF01075">
    <property type="entry name" value="Glyco_transf_9"/>
    <property type="match status" value="1"/>
</dbReference>
<protein>
    <recommendedName>
        <fullName evidence="4">lipopolysaccharide heptosyltransferase II</fullName>
        <ecNumber evidence="4">2.4.99.24</ecNumber>
    </recommendedName>
</protein>
<dbReference type="EMBL" id="PUIB01000032">
    <property type="protein sequence ID" value="PQO26282.1"/>
    <property type="molecule type" value="Genomic_DNA"/>
</dbReference>
<dbReference type="PANTHER" id="PTHR30160:SF7">
    <property type="entry name" value="ADP-HEPTOSE--LPS HEPTOSYLTRANSFERASE 2"/>
    <property type="match status" value="1"/>
</dbReference>
<dbReference type="GO" id="GO:0008713">
    <property type="term" value="F:ADP-heptose-lipopolysaccharide heptosyltransferase activity"/>
    <property type="evidence" value="ECO:0007669"/>
    <property type="project" value="UniProtKB-EC"/>
</dbReference>
<evidence type="ECO:0000256" key="3">
    <source>
        <dbReference type="ARBA" id="ARBA00043995"/>
    </source>
</evidence>
<dbReference type="Proteomes" id="UP000239388">
    <property type="component" value="Unassembled WGS sequence"/>
</dbReference>